<protein>
    <submittedName>
        <fullName evidence="1">Uncharacterized protein</fullName>
    </submittedName>
</protein>
<proteinExistence type="predicted"/>
<organism evidence="1">
    <name type="scientific">uncultured Cytophagales bacterium</name>
    <dbReference type="NCBI Taxonomy" id="158755"/>
    <lineage>
        <taxon>Bacteria</taxon>
        <taxon>Pseudomonadati</taxon>
        <taxon>Bacteroidota</taxon>
        <taxon>Sphingobacteriia</taxon>
        <taxon>Sphingobacteriales</taxon>
        <taxon>environmental samples</taxon>
    </lineage>
</organism>
<reference evidence="1" key="1">
    <citation type="submission" date="2020-02" db="EMBL/GenBank/DDBJ databases">
        <authorList>
            <person name="Meier V. D."/>
        </authorList>
    </citation>
    <scope>NUCLEOTIDE SEQUENCE</scope>
    <source>
        <strain evidence="1">AVDCRST_MAG56</strain>
    </source>
</reference>
<accession>A0A6J4J0Z3</accession>
<name>A0A6J4J0Z3_9SPHI</name>
<gene>
    <name evidence="1" type="ORF">AVDCRST_MAG56-2733</name>
</gene>
<dbReference type="AlphaFoldDB" id="A0A6J4J0Z3"/>
<dbReference type="EMBL" id="CADCTQ010000237">
    <property type="protein sequence ID" value="CAA9265257.1"/>
    <property type="molecule type" value="Genomic_DNA"/>
</dbReference>
<evidence type="ECO:0000313" key="1">
    <source>
        <dbReference type="EMBL" id="CAA9265257.1"/>
    </source>
</evidence>
<sequence length="58" mass="6456">MAARRSLHNPLSEQCILLFAHSRQKSSKTFTFSSSFSNFAVGRTPIGEVKRVLSMALI</sequence>